<dbReference type="InParanoid" id="E2A830"/>
<organism evidence="2">
    <name type="scientific">Camponotus floridanus</name>
    <name type="common">Florida carpenter ant</name>
    <dbReference type="NCBI Taxonomy" id="104421"/>
    <lineage>
        <taxon>Eukaryota</taxon>
        <taxon>Metazoa</taxon>
        <taxon>Ecdysozoa</taxon>
        <taxon>Arthropoda</taxon>
        <taxon>Hexapoda</taxon>
        <taxon>Insecta</taxon>
        <taxon>Pterygota</taxon>
        <taxon>Neoptera</taxon>
        <taxon>Endopterygota</taxon>
        <taxon>Hymenoptera</taxon>
        <taxon>Apocrita</taxon>
        <taxon>Aculeata</taxon>
        <taxon>Formicoidea</taxon>
        <taxon>Formicidae</taxon>
        <taxon>Formicinae</taxon>
        <taxon>Camponotus</taxon>
    </lineage>
</organism>
<dbReference type="AlphaFoldDB" id="E2A830"/>
<sequence length="99" mass="11096">MANSPLNQILVQNPALAQLLQQNPAILSQNPQLAQLLQQNLQVQMGSVLLQNVRREESEESRVPPTIASLTAMKVEAADPKVSGELLFPPRRRNYRDRN</sequence>
<dbReference type="STRING" id="104421.E2A830"/>
<reference evidence="1 2" key="1">
    <citation type="journal article" date="2010" name="Science">
        <title>Genomic comparison of the ants Camponotus floridanus and Harpegnathos saltator.</title>
        <authorList>
            <person name="Bonasio R."/>
            <person name="Zhang G."/>
            <person name="Ye C."/>
            <person name="Mutti N.S."/>
            <person name="Fang X."/>
            <person name="Qin N."/>
            <person name="Donahue G."/>
            <person name="Yang P."/>
            <person name="Li Q."/>
            <person name="Li C."/>
            <person name="Zhang P."/>
            <person name="Huang Z."/>
            <person name="Berger S.L."/>
            <person name="Reinberg D."/>
            <person name="Wang J."/>
            <person name="Liebig J."/>
        </authorList>
    </citation>
    <scope>NUCLEOTIDE SEQUENCE [LARGE SCALE GENOMIC DNA]</scope>
    <source>
        <strain evidence="2">C129</strain>
    </source>
</reference>
<protein>
    <submittedName>
        <fullName evidence="1">Uncharacterized protein</fullName>
    </submittedName>
</protein>
<evidence type="ECO:0000313" key="1">
    <source>
        <dbReference type="EMBL" id="EFN70425.1"/>
    </source>
</evidence>
<dbReference type="Proteomes" id="UP000000311">
    <property type="component" value="Unassembled WGS sequence"/>
</dbReference>
<dbReference type="EMBL" id="GL437468">
    <property type="protein sequence ID" value="EFN70425.1"/>
    <property type="molecule type" value="Genomic_DNA"/>
</dbReference>
<name>E2A830_CAMFO</name>
<evidence type="ECO:0000313" key="2">
    <source>
        <dbReference type="Proteomes" id="UP000000311"/>
    </source>
</evidence>
<gene>
    <name evidence="1" type="ORF">EAG_08720</name>
</gene>
<proteinExistence type="predicted"/>
<keyword evidence="2" id="KW-1185">Reference proteome</keyword>
<accession>E2A830</accession>